<organism evidence="2 3">
    <name type="scientific">Hyaloscypha variabilis (strain UAMH 11265 / GT02V1 / F)</name>
    <name type="common">Meliniomyces variabilis</name>
    <dbReference type="NCBI Taxonomy" id="1149755"/>
    <lineage>
        <taxon>Eukaryota</taxon>
        <taxon>Fungi</taxon>
        <taxon>Dikarya</taxon>
        <taxon>Ascomycota</taxon>
        <taxon>Pezizomycotina</taxon>
        <taxon>Leotiomycetes</taxon>
        <taxon>Helotiales</taxon>
        <taxon>Hyaloscyphaceae</taxon>
        <taxon>Hyaloscypha</taxon>
        <taxon>Hyaloscypha variabilis</taxon>
    </lineage>
</organism>
<dbReference type="InterPro" id="IPR000719">
    <property type="entry name" value="Prot_kinase_dom"/>
</dbReference>
<dbReference type="OrthoDB" id="1911848at2759"/>
<feature type="domain" description="Protein kinase" evidence="1">
    <location>
        <begin position="126"/>
        <end position="432"/>
    </location>
</feature>
<dbReference type="InterPro" id="IPR001245">
    <property type="entry name" value="Ser-Thr/Tyr_kinase_cat_dom"/>
</dbReference>
<dbReference type="PANTHER" id="PTHR37542:SF3">
    <property type="entry name" value="PRION-INHIBITION AND PROPAGATION HELO DOMAIN-CONTAINING PROTEIN"/>
    <property type="match status" value="1"/>
</dbReference>
<proteinExistence type="predicted"/>
<dbReference type="Proteomes" id="UP000235786">
    <property type="component" value="Unassembled WGS sequence"/>
</dbReference>
<dbReference type="AlphaFoldDB" id="A0A2J6R718"/>
<dbReference type="SUPFAM" id="SSF56112">
    <property type="entry name" value="Protein kinase-like (PK-like)"/>
    <property type="match status" value="1"/>
</dbReference>
<dbReference type="GO" id="GO:0005524">
    <property type="term" value="F:ATP binding"/>
    <property type="evidence" value="ECO:0007669"/>
    <property type="project" value="InterPro"/>
</dbReference>
<reference evidence="2 3" key="1">
    <citation type="submission" date="2016-04" db="EMBL/GenBank/DDBJ databases">
        <title>A degradative enzymes factory behind the ericoid mycorrhizal symbiosis.</title>
        <authorList>
            <consortium name="DOE Joint Genome Institute"/>
            <person name="Martino E."/>
            <person name="Morin E."/>
            <person name="Grelet G."/>
            <person name="Kuo A."/>
            <person name="Kohler A."/>
            <person name="Daghino S."/>
            <person name="Barry K."/>
            <person name="Choi C."/>
            <person name="Cichocki N."/>
            <person name="Clum A."/>
            <person name="Copeland A."/>
            <person name="Hainaut M."/>
            <person name="Haridas S."/>
            <person name="Labutti K."/>
            <person name="Lindquist E."/>
            <person name="Lipzen A."/>
            <person name="Khouja H.-R."/>
            <person name="Murat C."/>
            <person name="Ohm R."/>
            <person name="Olson A."/>
            <person name="Spatafora J."/>
            <person name="Veneault-Fourrey C."/>
            <person name="Henrissat B."/>
            <person name="Grigoriev I."/>
            <person name="Martin F."/>
            <person name="Perotto S."/>
        </authorList>
    </citation>
    <scope>NUCLEOTIDE SEQUENCE [LARGE SCALE GENOMIC DNA]</scope>
    <source>
        <strain evidence="2 3">F</strain>
    </source>
</reference>
<dbReference type="PANTHER" id="PTHR37542">
    <property type="entry name" value="HELO DOMAIN-CONTAINING PROTEIN-RELATED"/>
    <property type="match status" value="1"/>
</dbReference>
<dbReference type="Pfam" id="PF07714">
    <property type="entry name" value="PK_Tyr_Ser-Thr"/>
    <property type="match status" value="1"/>
</dbReference>
<dbReference type="Gene3D" id="1.10.510.10">
    <property type="entry name" value="Transferase(Phosphotransferase) domain 1"/>
    <property type="match status" value="1"/>
</dbReference>
<dbReference type="GO" id="GO:0004672">
    <property type="term" value="F:protein kinase activity"/>
    <property type="evidence" value="ECO:0007669"/>
    <property type="project" value="InterPro"/>
</dbReference>
<evidence type="ECO:0000313" key="3">
    <source>
        <dbReference type="Proteomes" id="UP000235786"/>
    </source>
</evidence>
<sequence>MASGFELVGLIGAIDSTINKIALEQFQTGIKNYFKDNAPSLEEKAFLDDLEPRLRALNASLQGKLSAMAKPKTFLVSQIAWAASRKASIMAVTTEIMSWTNALHLVTSAIQINKQTELEGSQVQFGRLLRFFRQGDTGEQMETEEVSMKWKQEDIRIIEELAPLGGHRRHLRAKICRVLSLIDPQRTKILKCLGYFFDEGARRFGIIYGIPDGQELFRGSNDQPVVTTLEKMLTNKTFSTHALDQRVGFARDIATAVLYIHAIGWVHKDVCPRNIILLANPQSKDSDLPIPYLVGSQLARNVFWHSDRSGIESWYYNIYRHPCRHRKENNTRFGMSFDTYSLGVVLMELALSTVPNYRPLTTMKERFQQKTPEELHTEIMKLVDGYDSNAEGANEGVQAVMGRKYRDVVLYCLNRTEDDPEESIAFVKNVWIQLNDLELALAH</sequence>
<dbReference type="PROSITE" id="PS50011">
    <property type="entry name" value="PROTEIN_KINASE_DOM"/>
    <property type="match status" value="1"/>
</dbReference>
<keyword evidence="3" id="KW-1185">Reference proteome</keyword>
<evidence type="ECO:0000313" key="2">
    <source>
        <dbReference type="EMBL" id="PMD34312.1"/>
    </source>
</evidence>
<accession>A0A2J6R718</accession>
<evidence type="ECO:0000259" key="1">
    <source>
        <dbReference type="PROSITE" id="PS50011"/>
    </source>
</evidence>
<gene>
    <name evidence="2" type="ORF">L207DRAFT_588912</name>
</gene>
<dbReference type="EMBL" id="KZ613954">
    <property type="protein sequence ID" value="PMD34312.1"/>
    <property type="molecule type" value="Genomic_DNA"/>
</dbReference>
<dbReference type="InterPro" id="IPR011009">
    <property type="entry name" value="Kinase-like_dom_sf"/>
</dbReference>
<name>A0A2J6R718_HYAVF</name>
<protein>
    <recommendedName>
        <fullName evidence="1">Protein kinase domain-containing protein</fullName>
    </recommendedName>
</protein>